<feature type="domain" description="RRM" evidence="6">
    <location>
        <begin position="16"/>
        <end position="93"/>
    </location>
</feature>
<dbReference type="InterPro" id="IPR035979">
    <property type="entry name" value="RBD_domain_sf"/>
</dbReference>
<dbReference type="InterPro" id="IPR051945">
    <property type="entry name" value="RRM_MRD1_RNA_proc_ribogen"/>
</dbReference>
<evidence type="ECO:0000256" key="3">
    <source>
        <dbReference type="ARBA" id="ARBA00022884"/>
    </source>
</evidence>
<feature type="domain" description="RRM" evidence="6">
    <location>
        <begin position="200"/>
        <end position="272"/>
    </location>
</feature>
<dbReference type="VEuPathDB" id="FungiDB:MELLADRAFT_23270"/>
<dbReference type="InterPro" id="IPR003954">
    <property type="entry name" value="RRM_euk-type"/>
</dbReference>
<proteinExistence type="predicted"/>
<dbReference type="STRING" id="747676.F4S0X0"/>
<dbReference type="InterPro" id="IPR000504">
    <property type="entry name" value="RRM_dom"/>
</dbReference>
<protein>
    <recommendedName>
        <fullName evidence="6">RRM domain-containing protein</fullName>
    </recommendedName>
</protein>
<keyword evidence="8" id="KW-1185">Reference proteome</keyword>
<organism evidence="8">
    <name type="scientific">Melampsora larici-populina (strain 98AG31 / pathotype 3-4-7)</name>
    <name type="common">Poplar leaf rust fungus</name>
    <dbReference type="NCBI Taxonomy" id="747676"/>
    <lineage>
        <taxon>Eukaryota</taxon>
        <taxon>Fungi</taxon>
        <taxon>Dikarya</taxon>
        <taxon>Basidiomycota</taxon>
        <taxon>Pucciniomycotina</taxon>
        <taxon>Pucciniomycetes</taxon>
        <taxon>Pucciniales</taxon>
        <taxon>Melampsoraceae</taxon>
        <taxon>Melampsora</taxon>
    </lineage>
</organism>
<dbReference type="InterPro" id="IPR012677">
    <property type="entry name" value="Nucleotide-bd_a/b_plait_sf"/>
</dbReference>
<keyword evidence="4" id="KW-0539">Nucleus</keyword>
<sequence>TTDSSTSTEACILQTGRLFLRNLPFSLLEEDLMSLFSTYGAVSQVHIPLNRERKQKGVAYVSFERSSDALEAFKQLDQRDFQGRLLHILPAVTRNARPENESGRAGKNVVKQEQDLKRKLVSSKQFNWASLYMNSDAVAASVADRLKISKSELYDPDSQNPSIKLALAETHVITETKEYFEEQGINTEAFSQIKNGRSSTTLLVKNIPYGTTSQVLRSMFTPHGEVSRILIPPSGTIALVEMHNAEDTKSAFKSLAYKRVGNSVLYLERAPDGIWKPNAPKPSATAFDGIISSVPPAQPKVSIDEGEPGSTLFVKNISYSTTSEGFSSSFSTFPDFLFARLQTKPDPKNPKNRLSMGFGFVGFKTVSAAQHVIKAAQGYRLDAHALEIKFANRGKEEEEKDSRNGGIITKESNDGISSTKLLVKNVPFETSKQELRELFGSFGKLKSVRLPKKLDRKTRGFGFIEYTTKKEAEEAMKSLKHTHLLGRHLVISYANDKDEDIEQLRAKSGG</sequence>
<dbReference type="GO" id="GO:0003729">
    <property type="term" value="F:mRNA binding"/>
    <property type="evidence" value="ECO:0007669"/>
    <property type="project" value="TreeGrafter"/>
</dbReference>
<evidence type="ECO:0000313" key="7">
    <source>
        <dbReference type="EMBL" id="EGG01736.1"/>
    </source>
</evidence>
<dbReference type="SMART" id="SM00361">
    <property type="entry name" value="RRM_1"/>
    <property type="match status" value="1"/>
</dbReference>
<dbReference type="Proteomes" id="UP000001072">
    <property type="component" value="Unassembled WGS sequence"/>
</dbReference>
<dbReference type="GO" id="GO:0005730">
    <property type="term" value="C:nucleolus"/>
    <property type="evidence" value="ECO:0007669"/>
    <property type="project" value="TreeGrafter"/>
</dbReference>
<feature type="domain" description="RRM" evidence="6">
    <location>
        <begin position="419"/>
        <end position="496"/>
    </location>
</feature>
<keyword evidence="2" id="KW-0677">Repeat</keyword>
<evidence type="ECO:0000313" key="8">
    <source>
        <dbReference type="Proteomes" id="UP000001072"/>
    </source>
</evidence>
<dbReference type="Pfam" id="PF00076">
    <property type="entry name" value="RRM_1"/>
    <property type="match status" value="4"/>
</dbReference>
<dbReference type="KEGG" id="mlr:MELLADRAFT_23270"/>
<dbReference type="RefSeq" id="XP_007415081.1">
    <property type="nucleotide sequence ID" value="XM_007415019.1"/>
</dbReference>
<feature type="non-terminal residue" evidence="7">
    <location>
        <position position="510"/>
    </location>
</feature>
<dbReference type="PANTHER" id="PTHR48039">
    <property type="entry name" value="RNA-BINDING MOTIF PROTEIN 14B"/>
    <property type="match status" value="1"/>
</dbReference>
<feature type="non-terminal residue" evidence="7">
    <location>
        <position position="1"/>
    </location>
</feature>
<evidence type="ECO:0000256" key="4">
    <source>
        <dbReference type="ARBA" id="ARBA00023242"/>
    </source>
</evidence>
<dbReference type="eggNOG" id="KOG0110">
    <property type="taxonomic scope" value="Eukaryota"/>
</dbReference>
<dbReference type="OrthoDB" id="439639at2759"/>
<evidence type="ECO:0000259" key="6">
    <source>
        <dbReference type="PROSITE" id="PS50102"/>
    </source>
</evidence>
<comment type="subcellular location">
    <subcellularLocation>
        <location evidence="1">Nucleus</location>
    </subcellularLocation>
</comment>
<name>F4S0X0_MELLP</name>
<dbReference type="FunCoup" id="F4S0X0">
    <property type="interactions" value="781"/>
</dbReference>
<accession>F4S0X0</accession>
<dbReference type="SMART" id="SM00360">
    <property type="entry name" value="RRM"/>
    <property type="match status" value="4"/>
</dbReference>
<dbReference type="PANTHER" id="PTHR48039:SF5">
    <property type="entry name" value="RNA-BINDING PROTEIN 28"/>
    <property type="match status" value="1"/>
</dbReference>
<dbReference type="PROSITE" id="PS50102">
    <property type="entry name" value="RRM"/>
    <property type="match status" value="4"/>
</dbReference>
<dbReference type="EMBL" id="GL883136">
    <property type="protein sequence ID" value="EGG01736.1"/>
    <property type="molecule type" value="Genomic_DNA"/>
</dbReference>
<dbReference type="Gene3D" id="3.30.70.330">
    <property type="match status" value="4"/>
</dbReference>
<dbReference type="SUPFAM" id="SSF54928">
    <property type="entry name" value="RNA-binding domain, RBD"/>
    <property type="match status" value="3"/>
</dbReference>
<dbReference type="InParanoid" id="F4S0X0"/>
<dbReference type="GeneID" id="18926908"/>
<dbReference type="HOGENOM" id="CLU_008479_2_1_1"/>
<dbReference type="AlphaFoldDB" id="F4S0X0"/>
<reference evidence="8" key="1">
    <citation type="journal article" date="2011" name="Proc. Natl. Acad. Sci. U.S.A.">
        <title>Obligate biotrophy features unraveled by the genomic analysis of rust fungi.</title>
        <authorList>
            <person name="Duplessis S."/>
            <person name="Cuomo C.A."/>
            <person name="Lin Y.-C."/>
            <person name="Aerts A."/>
            <person name="Tisserant E."/>
            <person name="Veneault-Fourrey C."/>
            <person name="Joly D.L."/>
            <person name="Hacquard S."/>
            <person name="Amselem J."/>
            <person name="Cantarel B.L."/>
            <person name="Chiu R."/>
            <person name="Coutinho P.M."/>
            <person name="Feau N."/>
            <person name="Field M."/>
            <person name="Frey P."/>
            <person name="Gelhaye E."/>
            <person name="Goldberg J."/>
            <person name="Grabherr M.G."/>
            <person name="Kodira C.D."/>
            <person name="Kohler A."/>
            <person name="Kuees U."/>
            <person name="Lindquist E.A."/>
            <person name="Lucas S.M."/>
            <person name="Mago R."/>
            <person name="Mauceli E."/>
            <person name="Morin E."/>
            <person name="Murat C."/>
            <person name="Pangilinan J.L."/>
            <person name="Park R."/>
            <person name="Pearson M."/>
            <person name="Quesneville H."/>
            <person name="Rouhier N."/>
            <person name="Sakthikumar S."/>
            <person name="Salamov A.A."/>
            <person name="Schmutz J."/>
            <person name="Selles B."/>
            <person name="Shapiro H."/>
            <person name="Tanguay P."/>
            <person name="Tuskan G.A."/>
            <person name="Henrissat B."/>
            <person name="Van de Peer Y."/>
            <person name="Rouze P."/>
            <person name="Ellis J.G."/>
            <person name="Dodds P.N."/>
            <person name="Schein J.E."/>
            <person name="Zhong S."/>
            <person name="Hamelin R.C."/>
            <person name="Grigoriev I.V."/>
            <person name="Szabo L.J."/>
            <person name="Martin F."/>
        </authorList>
    </citation>
    <scope>NUCLEOTIDE SEQUENCE [LARGE SCALE GENOMIC DNA]</scope>
    <source>
        <strain evidence="8">98AG31 / pathotype 3-4-7</strain>
    </source>
</reference>
<evidence type="ECO:0000256" key="2">
    <source>
        <dbReference type="ARBA" id="ARBA00022737"/>
    </source>
</evidence>
<evidence type="ECO:0000256" key="1">
    <source>
        <dbReference type="ARBA" id="ARBA00004123"/>
    </source>
</evidence>
<feature type="domain" description="RRM" evidence="6">
    <location>
        <begin position="310"/>
        <end position="393"/>
    </location>
</feature>
<keyword evidence="3 5" id="KW-0694">RNA-binding</keyword>
<gene>
    <name evidence="7" type="ORF">MELLADRAFT_23270</name>
</gene>
<dbReference type="CDD" id="cd12320">
    <property type="entry name" value="RRM6_RBM19_RRM5_MRD1"/>
    <property type="match status" value="1"/>
</dbReference>
<evidence type="ECO:0000256" key="5">
    <source>
        <dbReference type="PROSITE-ProRule" id="PRU00176"/>
    </source>
</evidence>